<evidence type="ECO:0008006" key="3">
    <source>
        <dbReference type="Google" id="ProtNLM"/>
    </source>
</evidence>
<dbReference type="PATRIC" id="fig|1131935.3.peg.186"/>
<accession>H3S9M0</accession>
<gene>
    <name evidence="1" type="ORF">PDENDC454_00995</name>
</gene>
<dbReference type="AlphaFoldDB" id="H3S9M0"/>
<dbReference type="RefSeq" id="WP_006674709.1">
    <property type="nucleotide sequence ID" value="NZ_AHKH01000002.1"/>
</dbReference>
<name>H3S9M0_9BACL</name>
<organism evidence="1 2">
    <name type="scientific">Paenibacillus dendritiformis C454</name>
    <dbReference type="NCBI Taxonomy" id="1131935"/>
    <lineage>
        <taxon>Bacteria</taxon>
        <taxon>Bacillati</taxon>
        <taxon>Bacillota</taxon>
        <taxon>Bacilli</taxon>
        <taxon>Bacillales</taxon>
        <taxon>Paenibacillaceae</taxon>
        <taxon>Paenibacillus</taxon>
    </lineage>
</organism>
<reference evidence="1 2" key="1">
    <citation type="journal article" date="2012" name="J. Bacteriol.">
        <title>Genome Sequence of the Pattern-Forming Social Bacterium Paenibacillus dendritiformis C454 Chiral Morphotype.</title>
        <authorList>
            <person name="Sirota-Madi A."/>
            <person name="Olender T."/>
            <person name="Helman Y."/>
            <person name="Brainis I."/>
            <person name="Finkelshtein A."/>
            <person name="Roth D."/>
            <person name="Hagai E."/>
            <person name="Leshkowitz D."/>
            <person name="Brodsky L."/>
            <person name="Galatenko V."/>
            <person name="Nikolaev V."/>
            <person name="Gutnick D.L."/>
            <person name="Lancet D."/>
            <person name="Ben-Jacob E."/>
        </authorList>
    </citation>
    <scope>NUCLEOTIDE SEQUENCE [LARGE SCALE GENOMIC DNA]</scope>
    <source>
        <strain evidence="1 2">C454</strain>
    </source>
</reference>
<protein>
    <recommendedName>
        <fullName evidence="3">Asparagine synthetase domain-containing protein</fullName>
    </recommendedName>
</protein>
<dbReference type="OrthoDB" id="9763290at2"/>
<evidence type="ECO:0000313" key="1">
    <source>
        <dbReference type="EMBL" id="EHQ64138.1"/>
    </source>
</evidence>
<proteinExistence type="predicted"/>
<dbReference type="EMBL" id="AHKH01000002">
    <property type="protein sequence ID" value="EHQ64138.1"/>
    <property type="molecule type" value="Genomic_DNA"/>
</dbReference>
<keyword evidence="2" id="KW-1185">Reference proteome</keyword>
<comment type="caution">
    <text evidence="1">The sequence shown here is derived from an EMBL/GenBank/DDBJ whole genome shotgun (WGS) entry which is preliminary data.</text>
</comment>
<sequence length="790" mass="90767">MSAFLARFKRSKMGSTFNDIPYESLQYLTNWSDLFPFTPCSEKYYQNGNSELLVFSFDAALDRNVVIFDRNIVFIQGYGDHSLEERFYNSIEYENPSFGVDFNESFAGVVLKENSIYAYSSITGVEHLFIYETKNEVVLTNRFNLFVPWLKNVEFRKEAFMWMAGRYHIGDDGTYFEGISRLKPAHLCVITNNDAVTYSQHKRGITKVIDSEVPEYLDAIIKYFSSIFSGINFKKRLWLSGGKDSRAILGLMDAAGALNNEISIQTFGELYSPDVMSATKIVDELGLAQFHSVIRPSTKNTSFDFSRNIAKDLYLDSMGCSLADIKNVSNHKLLIIGGHENGFKAKANKLPLEEYIQSRKYWVDAINILNKDHQESLFKVHAQSLREVLTEIPESRYAQVDSIHFRNSTYVGSAMSISHLGCSEVHPFLDGRMYKLLINCSDDILNSQFIHYYLCSKASAPIEAVSFANDKWPDELQSLLKKSNLEIRKEWDKPYLFNPNFPSQKNFGMYNWRLNLTNISSTFVYEYILSHRDYFDFINFSTFDSIMKVPMENLKFNEVYARLALLKMSLVHHFGLKALSFSNINETANEISKLLESPNKTINTFVPESNEEKLEARLYENEKSIAKLVDQLKAQTNKEESYEKNNIILKTAVHLAKYNDEISLSLAKEILNIMNFSELDENGIILTLSEAQLNSSKLTVEIEIITSEVNRALVAIRNNPEGQIPNGFILSDRGFYYKYLNPKPSEYKCTFEMSLTEKKLSDIGDNFELILMPWYNEKPIFIGKIDISTF</sequence>
<evidence type="ECO:0000313" key="2">
    <source>
        <dbReference type="Proteomes" id="UP000003900"/>
    </source>
</evidence>
<dbReference type="Proteomes" id="UP000003900">
    <property type="component" value="Unassembled WGS sequence"/>
</dbReference>